<evidence type="ECO:0000256" key="4">
    <source>
        <dbReference type="ARBA" id="ARBA00022777"/>
    </source>
</evidence>
<evidence type="ECO:0000313" key="7">
    <source>
        <dbReference type="EMBL" id="CAK9042247.1"/>
    </source>
</evidence>
<dbReference type="EMBL" id="CAXAMN010014002">
    <property type="protein sequence ID" value="CAK9042247.1"/>
    <property type="molecule type" value="Genomic_DNA"/>
</dbReference>
<dbReference type="PROSITE" id="PS00108">
    <property type="entry name" value="PROTEIN_KINASE_ST"/>
    <property type="match status" value="1"/>
</dbReference>
<protein>
    <recommendedName>
        <fullName evidence="6">Protein kinase domain-containing protein</fullName>
    </recommendedName>
</protein>
<comment type="caution">
    <text evidence="7">The sequence shown here is derived from an EMBL/GenBank/DDBJ whole genome shotgun (WGS) entry which is preliminary data.</text>
</comment>
<evidence type="ECO:0000256" key="1">
    <source>
        <dbReference type="ARBA" id="ARBA00022527"/>
    </source>
</evidence>
<evidence type="ECO:0000313" key="8">
    <source>
        <dbReference type="Proteomes" id="UP001642484"/>
    </source>
</evidence>
<keyword evidence="2" id="KW-0808">Transferase</keyword>
<dbReference type="InterPro" id="IPR050205">
    <property type="entry name" value="CDPK_Ser/Thr_kinases"/>
</dbReference>
<keyword evidence="1" id="KW-0723">Serine/threonine-protein kinase</keyword>
<dbReference type="Proteomes" id="UP001642484">
    <property type="component" value="Unassembled WGS sequence"/>
</dbReference>
<dbReference type="InterPro" id="IPR011009">
    <property type="entry name" value="Kinase-like_dom_sf"/>
</dbReference>
<feature type="domain" description="Protein kinase" evidence="6">
    <location>
        <begin position="25"/>
        <end position="295"/>
    </location>
</feature>
<keyword evidence="4" id="KW-0418">Kinase</keyword>
<evidence type="ECO:0000256" key="5">
    <source>
        <dbReference type="ARBA" id="ARBA00022840"/>
    </source>
</evidence>
<keyword evidence="3" id="KW-0547">Nucleotide-binding</keyword>
<evidence type="ECO:0000256" key="2">
    <source>
        <dbReference type="ARBA" id="ARBA00022679"/>
    </source>
</evidence>
<name>A0ABP0LV38_9DINO</name>
<evidence type="ECO:0000259" key="6">
    <source>
        <dbReference type="PROSITE" id="PS50011"/>
    </source>
</evidence>
<dbReference type="InterPro" id="IPR000719">
    <property type="entry name" value="Prot_kinase_dom"/>
</dbReference>
<dbReference type="InterPro" id="IPR008271">
    <property type="entry name" value="Ser/Thr_kinase_AS"/>
</dbReference>
<dbReference type="PROSITE" id="PS50011">
    <property type="entry name" value="PROTEIN_KINASE_DOM"/>
    <property type="match status" value="1"/>
</dbReference>
<dbReference type="SMART" id="SM00220">
    <property type="entry name" value="S_TKc"/>
    <property type="match status" value="1"/>
</dbReference>
<gene>
    <name evidence="7" type="ORF">CCMP2556_LOCUS22516</name>
</gene>
<evidence type="ECO:0000256" key="3">
    <source>
        <dbReference type="ARBA" id="ARBA00022741"/>
    </source>
</evidence>
<keyword evidence="5" id="KW-0067">ATP-binding</keyword>
<accession>A0ABP0LV38</accession>
<dbReference type="SUPFAM" id="SSF56112">
    <property type="entry name" value="Protein kinase-like (PK-like)"/>
    <property type="match status" value="1"/>
</dbReference>
<dbReference type="Gene3D" id="1.10.510.10">
    <property type="entry name" value="Transferase(Phosphotransferase) domain 1"/>
    <property type="match status" value="1"/>
</dbReference>
<reference evidence="7 8" key="1">
    <citation type="submission" date="2024-02" db="EMBL/GenBank/DDBJ databases">
        <authorList>
            <person name="Chen Y."/>
            <person name="Shah S."/>
            <person name="Dougan E. K."/>
            <person name="Thang M."/>
            <person name="Chan C."/>
        </authorList>
    </citation>
    <scope>NUCLEOTIDE SEQUENCE [LARGE SCALE GENOMIC DNA]</scope>
</reference>
<organism evidence="7 8">
    <name type="scientific">Durusdinium trenchii</name>
    <dbReference type="NCBI Taxonomy" id="1381693"/>
    <lineage>
        <taxon>Eukaryota</taxon>
        <taxon>Sar</taxon>
        <taxon>Alveolata</taxon>
        <taxon>Dinophyceae</taxon>
        <taxon>Suessiales</taxon>
        <taxon>Symbiodiniaceae</taxon>
        <taxon>Durusdinium</taxon>
    </lineage>
</organism>
<dbReference type="Pfam" id="PF00069">
    <property type="entry name" value="Pkinase"/>
    <property type="match status" value="1"/>
</dbReference>
<keyword evidence="8" id="KW-1185">Reference proteome</keyword>
<proteinExistence type="predicted"/>
<dbReference type="Gene3D" id="3.30.200.20">
    <property type="entry name" value="Phosphorylase Kinase, domain 1"/>
    <property type="match status" value="1"/>
</dbReference>
<dbReference type="PANTHER" id="PTHR24349">
    <property type="entry name" value="SERINE/THREONINE-PROTEIN KINASE"/>
    <property type="match status" value="1"/>
</dbReference>
<sequence>MGQCHVVPCYSLMESSYDVNYLIRGHDGDHAGAGAFGEVRRCTHRASHASRCVKTIPKKDCWTRGYVLEEIELLEMVSGKHPNIVRFFEFFEEWDCLHLIFEFCPRGSLDQVIHSSSFQAGGDELVAKLVCQVASALDFLKELAIVHRDVKPGNLLFEEDQVKLADFGCACLAPEPLEEPMGTPIFWAPEVHQLPRGKGYHFPVDMWALGICFYMMLYQGVHPFLQKGFLSGEISDVWACSVPHGFTMGRKDVQSGTFDASWFTSWYAKDLLEWMLMPHPAQRLCPNEVPEHPWCSSFGLGKSSFARTVRRKIILDSHGNWI</sequence>